<feature type="compositionally biased region" description="Low complexity" evidence="1">
    <location>
        <begin position="59"/>
        <end position="78"/>
    </location>
</feature>
<proteinExistence type="predicted"/>
<dbReference type="InterPro" id="IPR011042">
    <property type="entry name" value="6-blade_b-propeller_TolB-like"/>
</dbReference>
<dbReference type="EMBL" id="JANJOU010000012">
    <property type="protein sequence ID" value="MCR0983416.1"/>
    <property type="molecule type" value="Genomic_DNA"/>
</dbReference>
<name>A0ABT1X6N5_9PROT</name>
<keyword evidence="5" id="KW-1185">Reference proteome</keyword>
<evidence type="ECO:0000259" key="3">
    <source>
        <dbReference type="Pfam" id="PF07995"/>
    </source>
</evidence>
<feature type="region of interest" description="Disordered" evidence="1">
    <location>
        <begin position="25"/>
        <end position="79"/>
    </location>
</feature>
<organism evidence="4 5">
    <name type="scientific">Roseomonas populi</name>
    <dbReference type="NCBI Taxonomy" id="3121582"/>
    <lineage>
        <taxon>Bacteria</taxon>
        <taxon>Pseudomonadati</taxon>
        <taxon>Pseudomonadota</taxon>
        <taxon>Alphaproteobacteria</taxon>
        <taxon>Acetobacterales</taxon>
        <taxon>Roseomonadaceae</taxon>
        <taxon>Roseomonas</taxon>
    </lineage>
</organism>
<dbReference type="Gene3D" id="2.120.10.30">
    <property type="entry name" value="TolB, C-terminal domain"/>
    <property type="match status" value="1"/>
</dbReference>
<dbReference type="InterPro" id="IPR011041">
    <property type="entry name" value="Quinoprot_gluc/sorb_DH_b-prop"/>
</dbReference>
<keyword evidence="2" id="KW-0732">Signal</keyword>
<feature type="chain" id="PRO_5046270517" evidence="2">
    <location>
        <begin position="24"/>
        <end position="474"/>
    </location>
</feature>
<dbReference type="InterPro" id="IPR012938">
    <property type="entry name" value="Glc/Sorbosone_DH"/>
</dbReference>
<evidence type="ECO:0000313" key="5">
    <source>
        <dbReference type="Proteomes" id="UP001524642"/>
    </source>
</evidence>
<accession>A0ABT1X6N5</accession>
<reference evidence="4 5" key="1">
    <citation type="submission" date="2022-06" db="EMBL/GenBank/DDBJ databases">
        <title>Roseomonas CN29.</title>
        <authorList>
            <person name="Cheng Y."/>
            <person name="He X."/>
        </authorList>
    </citation>
    <scope>NUCLEOTIDE SEQUENCE [LARGE SCALE GENOMIC DNA]</scope>
    <source>
        <strain evidence="4 5">CN29</strain>
    </source>
</reference>
<feature type="compositionally biased region" description="Pro residues" evidence="1">
    <location>
        <begin position="45"/>
        <end position="58"/>
    </location>
</feature>
<protein>
    <submittedName>
        <fullName evidence="4">PQQ-dependent sugar dehydrogenase</fullName>
    </submittedName>
</protein>
<dbReference type="Pfam" id="PF07995">
    <property type="entry name" value="GSDH"/>
    <property type="match status" value="1"/>
</dbReference>
<gene>
    <name evidence="4" type="ORF">NRP21_15270</name>
</gene>
<feature type="signal peptide" evidence="2">
    <location>
        <begin position="1"/>
        <end position="23"/>
    </location>
</feature>
<feature type="domain" description="Glucose/Sorbosone dehydrogenase" evidence="3">
    <location>
        <begin position="229"/>
        <end position="393"/>
    </location>
</feature>
<evidence type="ECO:0000313" key="4">
    <source>
        <dbReference type="EMBL" id="MCR0983416.1"/>
    </source>
</evidence>
<dbReference type="SUPFAM" id="SSF50952">
    <property type="entry name" value="Soluble quinoprotein glucose dehydrogenase"/>
    <property type="match status" value="1"/>
</dbReference>
<dbReference type="PANTHER" id="PTHR33546">
    <property type="entry name" value="LARGE, MULTIFUNCTIONAL SECRETED PROTEIN-RELATED"/>
    <property type="match status" value="1"/>
</dbReference>
<dbReference type="PANTHER" id="PTHR33546:SF1">
    <property type="entry name" value="LARGE, MULTIFUNCTIONAL SECRETED PROTEIN"/>
    <property type="match status" value="1"/>
</dbReference>
<evidence type="ECO:0000256" key="1">
    <source>
        <dbReference type="SAM" id="MobiDB-lite"/>
    </source>
</evidence>
<sequence>MKGKAFLLGAGLLMASVAPIALAQQQQPLPGRGTPSNTGGSMPGETPPSVRPPAPGPVPGRAQGAGQGQAPNQAQGQPDNLDRLQQFRTTGTSLQIETVPQEGRRADALRRNLERIRLPEGFRIDLYAVVPDARHMAVGASGVVFVGTRKTRVWALTDRDRDRVADEVKVFAPSVGFSVPNGLCFSPDGILYVVEHNRVVAFPAAEFFYESPDVAAEVVVPQGGLVPTAEESFNHGARVCRIGADNKLYIALGQPFNVPPAAKMELYNRVGISGIIRMDRDGKNREVYARGIRNSVGIAFRPGSGELWFTDNQVDGMGDNTPPGEINRITAAGQNFGFPWYGGGRVRTREYAEAQPPADAVFPAVETQNHAADLGITFYDGRMFPEEYRGAIFNAQHGSWNRTEPVGARVMVTFLNPDGSVKEQKPFAEGWLDEETNEYLGRPVDVAVLRDGSLLVSDDMAGAVYRISYDRSRR</sequence>
<dbReference type="Proteomes" id="UP001524642">
    <property type="component" value="Unassembled WGS sequence"/>
</dbReference>
<evidence type="ECO:0000256" key="2">
    <source>
        <dbReference type="SAM" id="SignalP"/>
    </source>
</evidence>
<comment type="caution">
    <text evidence="4">The sequence shown here is derived from an EMBL/GenBank/DDBJ whole genome shotgun (WGS) entry which is preliminary data.</text>
</comment>
<dbReference type="RefSeq" id="WP_257717084.1">
    <property type="nucleotide sequence ID" value="NZ_JANJOU010000012.1"/>
</dbReference>